<dbReference type="EMBL" id="JAHLQT010021080">
    <property type="protein sequence ID" value="KAG7167940.1"/>
    <property type="molecule type" value="Genomic_DNA"/>
</dbReference>
<protein>
    <recommendedName>
        <fullName evidence="1">Large ribosomal subunit protein bL21m</fullName>
    </recommendedName>
</protein>
<keyword evidence="3" id="KW-1185">Reference proteome</keyword>
<proteinExistence type="predicted"/>
<dbReference type="OrthoDB" id="5994at2759"/>
<dbReference type="AlphaFoldDB" id="A0A8J5K0J2"/>
<keyword evidence="2" id="KW-0689">Ribosomal protein</keyword>
<dbReference type="GO" id="GO:0005762">
    <property type="term" value="C:mitochondrial large ribosomal subunit"/>
    <property type="evidence" value="ECO:0007669"/>
    <property type="project" value="TreeGrafter"/>
</dbReference>
<accession>A0A8J5K0J2</accession>
<reference evidence="2" key="1">
    <citation type="journal article" date="2021" name="Sci. Adv.">
        <title>The American lobster genome reveals insights on longevity, neural, and immune adaptations.</title>
        <authorList>
            <person name="Polinski J.M."/>
            <person name="Zimin A.V."/>
            <person name="Clark K.F."/>
            <person name="Kohn A.B."/>
            <person name="Sadowski N."/>
            <person name="Timp W."/>
            <person name="Ptitsyn A."/>
            <person name="Khanna P."/>
            <person name="Romanova D.Y."/>
            <person name="Williams P."/>
            <person name="Greenwood S.J."/>
            <person name="Moroz L.L."/>
            <person name="Walt D.R."/>
            <person name="Bodnar A.G."/>
        </authorList>
    </citation>
    <scope>NUCLEOTIDE SEQUENCE</scope>
    <source>
        <strain evidence="2">GMGI-L3</strain>
    </source>
</reference>
<gene>
    <name evidence="2" type="primary">MRPL21-L</name>
    <name evidence="2" type="ORF">Hamer_G018365</name>
</gene>
<comment type="caution">
    <text evidence="2">The sequence shown here is derived from an EMBL/GenBank/DDBJ whole genome shotgun (WGS) entry which is preliminary data.</text>
</comment>
<dbReference type="InterPro" id="IPR028909">
    <property type="entry name" value="bL21-like"/>
</dbReference>
<dbReference type="PANTHER" id="PTHR21349">
    <property type="entry name" value="50S RIBOSOMAL PROTEIN L21"/>
    <property type="match status" value="1"/>
</dbReference>
<sequence>MLRETRGKLSLASQVRGLRTRATPAVLRTSVQPSVVEQEVVEHTPEAEEELTKYAIQRVNDQIGENKHGRLFAVIYLQGKQHLVTAEDLVVVQGPFAPTIGDTFRLEKILAVGGRDFTLLGRPLLHKDLVNVEATVVEKSLSHCRIFFYNRRRKNSRKTKFERETHTLLRIHRVELLHKVNEAPDIEGVDGRIF</sequence>
<dbReference type="GO" id="GO:0003735">
    <property type="term" value="F:structural constituent of ribosome"/>
    <property type="evidence" value="ECO:0007669"/>
    <property type="project" value="TreeGrafter"/>
</dbReference>
<organism evidence="2 3">
    <name type="scientific">Homarus americanus</name>
    <name type="common">American lobster</name>
    <dbReference type="NCBI Taxonomy" id="6706"/>
    <lineage>
        <taxon>Eukaryota</taxon>
        <taxon>Metazoa</taxon>
        <taxon>Ecdysozoa</taxon>
        <taxon>Arthropoda</taxon>
        <taxon>Crustacea</taxon>
        <taxon>Multicrustacea</taxon>
        <taxon>Malacostraca</taxon>
        <taxon>Eumalacostraca</taxon>
        <taxon>Eucarida</taxon>
        <taxon>Decapoda</taxon>
        <taxon>Pleocyemata</taxon>
        <taxon>Astacidea</taxon>
        <taxon>Nephropoidea</taxon>
        <taxon>Nephropidae</taxon>
        <taxon>Homarus</taxon>
    </lineage>
</organism>
<dbReference type="Proteomes" id="UP000747542">
    <property type="component" value="Unassembled WGS sequence"/>
</dbReference>
<evidence type="ECO:0000313" key="2">
    <source>
        <dbReference type="EMBL" id="KAG7167940.1"/>
    </source>
</evidence>
<evidence type="ECO:0000256" key="1">
    <source>
        <dbReference type="ARBA" id="ARBA00044129"/>
    </source>
</evidence>
<name>A0A8J5K0J2_HOMAM</name>
<dbReference type="Pfam" id="PF00829">
    <property type="entry name" value="Ribosomal_L21p"/>
    <property type="match status" value="1"/>
</dbReference>
<keyword evidence="2" id="KW-0687">Ribonucleoprotein</keyword>
<evidence type="ECO:0000313" key="3">
    <source>
        <dbReference type="Proteomes" id="UP000747542"/>
    </source>
</evidence>
<dbReference type="PANTHER" id="PTHR21349:SF0">
    <property type="entry name" value="LARGE RIBOSOMAL SUBUNIT PROTEIN BL21M"/>
    <property type="match status" value="1"/>
</dbReference>